<proteinExistence type="predicted"/>
<dbReference type="PROSITE" id="PS01225">
    <property type="entry name" value="CTCK_2"/>
    <property type="match status" value="1"/>
</dbReference>
<evidence type="ECO:0000259" key="4">
    <source>
        <dbReference type="PROSITE" id="PS50184"/>
    </source>
</evidence>
<feature type="domain" description="CTCK" evidence="3">
    <location>
        <begin position="359"/>
        <end position="447"/>
    </location>
</feature>
<dbReference type="Proteomes" id="UP001214576">
    <property type="component" value="Unassembled WGS sequence"/>
</dbReference>
<dbReference type="SMART" id="SM00214">
    <property type="entry name" value="VWC"/>
    <property type="match status" value="2"/>
</dbReference>
<dbReference type="InterPro" id="IPR006207">
    <property type="entry name" value="Cys_knot_C"/>
</dbReference>
<feature type="disulfide bond" evidence="2">
    <location>
        <begin position="359"/>
        <end position="409"/>
    </location>
</feature>
<dbReference type="Gene3D" id="2.10.90.10">
    <property type="entry name" value="Cystine-knot cytokines"/>
    <property type="match status" value="1"/>
</dbReference>
<organism evidence="5 6">
    <name type="scientific">Ovis ammon polii</name>
    <dbReference type="NCBI Taxonomy" id="230172"/>
    <lineage>
        <taxon>Eukaryota</taxon>
        <taxon>Metazoa</taxon>
        <taxon>Chordata</taxon>
        <taxon>Craniata</taxon>
        <taxon>Vertebrata</taxon>
        <taxon>Euteleostomi</taxon>
        <taxon>Mammalia</taxon>
        <taxon>Eutheria</taxon>
        <taxon>Laurasiatheria</taxon>
        <taxon>Artiodactyla</taxon>
        <taxon>Ruminantia</taxon>
        <taxon>Pecora</taxon>
        <taxon>Bovidae</taxon>
        <taxon>Caprinae</taxon>
        <taxon>Ovis</taxon>
    </lineage>
</organism>
<evidence type="ECO:0000313" key="5">
    <source>
        <dbReference type="EMBL" id="KAI4545982.1"/>
    </source>
</evidence>
<dbReference type="Pfam" id="PF00093">
    <property type="entry name" value="VWC"/>
    <property type="match status" value="2"/>
</dbReference>
<dbReference type="PROSITE" id="PS51257">
    <property type="entry name" value="PROKAR_LIPOPROTEIN"/>
    <property type="match status" value="1"/>
</dbReference>
<sequence length="448" mass="49239">MPALRKTRCCDEYECACNCANSTVSCPLGYLASTITNDCGCTTTTCLPDKMNRVNSLTETLRLQVCVHRGTIYPVGQFWEEGCDTCTCTDLEDAVMGLRVAQCSQKPCADSCRPGFTYVLHEGECCGRCLPSACEVVTGSPRGDSQSQWKSVGSHWASPENPCLIYECVRVKEEVFVQQRNVSCPQLDVPICPLGFQLRCQTLGCCPTCRCEPVQACVLNGTIIGPGKTVMVDACMTCRCTVQAGVISGFKLECRQTTCQACPVGYVEEKLQGECCGRCLPTACTIQLRGGQILMLKRDETLQDGCDSHFCKVNKRGEFIWEKRVMGCPPFNEHKCLAEGGKVMKIPGTCCDTCEEPECKDITARVQYIKVGDCKSEEEVDINYCQGRCTSKALYSIDTEDVQDQCSCCSPTRTEPMSVPLRCTNGSIIHHVILNALQCKCSSRKCRP</sequence>
<dbReference type="InterPro" id="IPR029034">
    <property type="entry name" value="Cystine-knot_cytokine"/>
</dbReference>
<dbReference type="SMART" id="SM00041">
    <property type="entry name" value="CT"/>
    <property type="match status" value="1"/>
</dbReference>
<gene>
    <name evidence="5" type="ORF">MG293_002537</name>
</gene>
<dbReference type="PROSITE" id="PS50184">
    <property type="entry name" value="VWFC_2"/>
    <property type="match status" value="2"/>
</dbReference>
<evidence type="ECO:0000256" key="1">
    <source>
        <dbReference type="ARBA" id="ARBA00023157"/>
    </source>
</evidence>
<dbReference type="SUPFAM" id="SSF57603">
    <property type="entry name" value="FnI-like domain"/>
    <property type="match status" value="1"/>
</dbReference>
<dbReference type="PROSITE" id="PS01208">
    <property type="entry name" value="VWFC_1"/>
    <property type="match status" value="2"/>
</dbReference>
<feature type="domain" description="VWFC" evidence="4">
    <location>
        <begin position="64"/>
        <end position="130"/>
    </location>
</feature>
<evidence type="ECO:0008006" key="7">
    <source>
        <dbReference type="Google" id="ProtNLM"/>
    </source>
</evidence>
<feature type="disulfide bond" evidence="2">
    <location>
        <begin position="385"/>
        <end position="439"/>
    </location>
</feature>
<evidence type="ECO:0000256" key="2">
    <source>
        <dbReference type="PROSITE-ProRule" id="PRU00039"/>
    </source>
</evidence>
<feature type="disulfide bond" evidence="2">
    <location>
        <begin position="374"/>
        <end position="423"/>
    </location>
</feature>
<evidence type="ECO:0000259" key="3">
    <source>
        <dbReference type="PROSITE" id="PS01225"/>
    </source>
</evidence>
<evidence type="ECO:0000313" key="6">
    <source>
        <dbReference type="Proteomes" id="UP001214576"/>
    </source>
</evidence>
<name>A0AAD4YG43_OVIAM</name>
<protein>
    <recommendedName>
        <fullName evidence="7">von Willebrand factor</fullName>
    </recommendedName>
</protein>
<dbReference type="AlphaFoldDB" id="A0AAD4YG43"/>
<dbReference type="PROSITE" id="PS01185">
    <property type="entry name" value="CTCK_1"/>
    <property type="match status" value="1"/>
</dbReference>
<dbReference type="EMBL" id="JAKZEL010000002">
    <property type="protein sequence ID" value="KAI4545982.1"/>
    <property type="molecule type" value="Genomic_DNA"/>
</dbReference>
<accession>A0AAD4YG43</accession>
<keyword evidence="6" id="KW-1185">Reference proteome</keyword>
<reference evidence="5" key="1">
    <citation type="submission" date="2022-03" db="EMBL/GenBank/DDBJ databases">
        <title>Genomic analyses of argali, domestic sheep and their hybrids provide insights into chromosomal evolution, heterosis and genetic basis of agronomic traits.</title>
        <authorList>
            <person name="Li M."/>
        </authorList>
    </citation>
    <scope>NUCLEOTIDE SEQUENCE</scope>
    <source>
        <strain evidence="5">CAU-MHL-2022a</strain>
        <tissue evidence="5">Skin</tissue>
    </source>
</reference>
<dbReference type="InterPro" id="IPR001007">
    <property type="entry name" value="VWF_dom"/>
</dbReference>
<comment type="caution">
    <text evidence="5">The sequence shown here is derived from an EMBL/GenBank/DDBJ whole genome shotgun (WGS) entry which is preliminary data.</text>
</comment>
<feature type="disulfide bond" evidence="2">
    <location>
        <begin position="389"/>
        <end position="441"/>
    </location>
</feature>
<feature type="domain" description="VWFC" evidence="4">
    <location>
        <begin position="215"/>
        <end position="280"/>
    </location>
</feature>
<keyword evidence="1 2" id="KW-1015">Disulfide bond</keyword>